<evidence type="ECO:0000256" key="1">
    <source>
        <dbReference type="ARBA" id="ARBA00010617"/>
    </source>
</evidence>
<keyword evidence="3 4" id="KW-0408">Iron</keyword>
<proteinExistence type="inferred from homology"/>
<evidence type="ECO:0000256" key="2">
    <source>
        <dbReference type="ARBA" id="ARBA00022723"/>
    </source>
</evidence>
<comment type="similarity">
    <text evidence="1 5">Belongs to the cytochrome P450 family.</text>
</comment>
<dbReference type="GO" id="GO:0006082">
    <property type="term" value="P:organic acid metabolic process"/>
    <property type="evidence" value="ECO:0007669"/>
    <property type="project" value="TreeGrafter"/>
</dbReference>
<dbReference type="InterPro" id="IPR001128">
    <property type="entry name" value="Cyt_P450"/>
</dbReference>
<keyword evidence="5" id="KW-0560">Oxidoreductase</keyword>
<keyword evidence="2 4" id="KW-0479">Metal-binding</keyword>
<keyword evidence="5" id="KW-0503">Monooxygenase</keyword>
<feature type="binding site" description="axial binding residue" evidence="4">
    <location>
        <position position="273"/>
    </location>
    <ligand>
        <name>heme</name>
        <dbReference type="ChEBI" id="CHEBI:30413"/>
    </ligand>
    <ligandPart>
        <name>Fe</name>
        <dbReference type="ChEBI" id="CHEBI:18248"/>
    </ligandPart>
</feature>
<name>A0A8B6BQZ9_MYTGA</name>
<evidence type="ECO:0000256" key="4">
    <source>
        <dbReference type="PIRSR" id="PIRSR602401-1"/>
    </source>
</evidence>
<dbReference type="AlphaFoldDB" id="A0A8B6BQZ9"/>
<dbReference type="InterPro" id="IPR050182">
    <property type="entry name" value="Cytochrome_P450_fam2"/>
</dbReference>
<dbReference type="InterPro" id="IPR002401">
    <property type="entry name" value="Cyt_P450_E_grp-I"/>
</dbReference>
<dbReference type="GO" id="GO:0016712">
    <property type="term" value="F:oxidoreductase activity, acting on paired donors, with incorporation or reduction of molecular oxygen, reduced flavin or flavoprotein as one donor, and incorporation of one atom of oxygen"/>
    <property type="evidence" value="ECO:0007669"/>
    <property type="project" value="TreeGrafter"/>
</dbReference>
<dbReference type="PRINTS" id="PR00385">
    <property type="entry name" value="P450"/>
</dbReference>
<dbReference type="EMBL" id="UYJE01000469">
    <property type="protein sequence ID" value="VDH93529.1"/>
    <property type="molecule type" value="Genomic_DNA"/>
</dbReference>
<dbReference type="GO" id="GO:0005737">
    <property type="term" value="C:cytoplasm"/>
    <property type="evidence" value="ECO:0007669"/>
    <property type="project" value="TreeGrafter"/>
</dbReference>
<dbReference type="GO" id="GO:0005506">
    <property type="term" value="F:iron ion binding"/>
    <property type="evidence" value="ECO:0007669"/>
    <property type="project" value="InterPro"/>
</dbReference>
<evidence type="ECO:0000313" key="6">
    <source>
        <dbReference type="EMBL" id="VDH93529.1"/>
    </source>
</evidence>
<protein>
    <submittedName>
        <fullName evidence="6">Uncharacterized protein</fullName>
    </submittedName>
</protein>
<evidence type="ECO:0000256" key="3">
    <source>
        <dbReference type="ARBA" id="ARBA00023004"/>
    </source>
</evidence>
<dbReference type="GO" id="GO:0020037">
    <property type="term" value="F:heme binding"/>
    <property type="evidence" value="ECO:0007669"/>
    <property type="project" value="InterPro"/>
</dbReference>
<comment type="cofactor">
    <cofactor evidence="4">
        <name>heme</name>
        <dbReference type="ChEBI" id="CHEBI:30413"/>
    </cofactor>
</comment>
<keyword evidence="4 5" id="KW-0349">Heme</keyword>
<dbReference type="InterPro" id="IPR036396">
    <property type="entry name" value="Cyt_P450_sf"/>
</dbReference>
<reference evidence="6" key="1">
    <citation type="submission" date="2018-11" db="EMBL/GenBank/DDBJ databases">
        <authorList>
            <person name="Alioto T."/>
            <person name="Alioto T."/>
        </authorList>
    </citation>
    <scope>NUCLEOTIDE SEQUENCE</scope>
</reference>
<dbReference type="Proteomes" id="UP000596742">
    <property type="component" value="Unassembled WGS sequence"/>
</dbReference>
<evidence type="ECO:0000256" key="5">
    <source>
        <dbReference type="RuleBase" id="RU000461"/>
    </source>
</evidence>
<dbReference type="PRINTS" id="PR00463">
    <property type="entry name" value="EP450I"/>
</dbReference>
<organism evidence="6 7">
    <name type="scientific">Mytilus galloprovincialis</name>
    <name type="common">Mediterranean mussel</name>
    <dbReference type="NCBI Taxonomy" id="29158"/>
    <lineage>
        <taxon>Eukaryota</taxon>
        <taxon>Metazoa</taxon>
        <taxon>Spiralia</taxon>
        <taxon>Lophotrochozoa</taxon>
        <taxon>Mollusca</taxon>
        <taxon>Bivalvia</taxon>
        <taxon>Autobranchia</taxon>
        <taxon>Pteriomorphia</taxon>
        <taxon>Mytilida</taxon>
        <taxon>Mytiloidea</taxon>
        <taxon>Mytilidae</taxon>
        <taxon>Mytilinae</taxon>
        <taxon>Mytilus</taxon>
    </lineage>
</organism>
<evidence type="ECO:0000313" key="7">
    <source>
        <dbReference type="Proteomes" id="UP000596742"/>
    </source>
</evidence>
<comment type="caution">
    <text evidence="6">The sequence shown here is derived from an EMBL/GenBank/DDBJ whole genome shotgun (WGS) entry which is preliminary data.</text>
</comment>
<dbReference type="PROSITE" id="PS00086">
    <property type="entry name" value="CYTOCHROME_P450"/>
    <property type="match status" value="1"/>
</dbReference>
<sequence length="329" mass="37810">MSVYGLGIVWANGHQWKELNKLILQSQQTATFQQNMQQELTQEVNELCKCFSPDNATDPLDCFYDSTLNVVSIMVNEVVGEIDKLHGFMKQKLENHAMENNKKLPHDLLAAYLNLSESERKDSALSEANVFQAIVDMYIAAYDTYTATTIMIVFYLLKYPDVQRKCREEIHKVCKGKTPVTIDDKDKLCYVESTIKEVLRIAKPVVLAIYRAIERSITVEGYNIPAKSIILFDLNDPQIDPTLWDNPDVFDPDRWTNPHKNGYIPFGLGPRRCVGTPTIDLSLFLMIINILQKFELVPEDEKNLPMEKEWSGIALFPKPFKMFMKPVDY</sequence>
<dbReference type="PANTHER" id="PTHR24300:SF375">
    <property type="entry name" value="CYTOCHROME P450 FAMILY"/>
    <property type="match status" value="1"/>
</dbReference>
<dbReference type="PANTHER" id="PTHR24300">
    <property type="entry name" value="CYTOCHROME P450 508A4-RELATED"/>
    <property type="match status" value="1"/>
</dbReference>
<dbReference type="SUPFAM" id="SSF48264">
    <property type="entry name" value="Cytochrome P450"/>
    <property type="match status" value="1"/>
</dbReference>
<accession>A0A8B6BQZ9</accession>
<dbReference type="OrthoDB" id="1470350at2759"/>
<gene>
    <name evidence="6" type="ORF">MGAL_10B027595</name>
</gene>
<dbReference type="InterPro" id="IPR017972">
    <property type="entry name" value="Cyt_P450_CS"/>
</dbReference>
<dbReference type="Pfam" id="PF00067">
    <property type="entry name" value="p450"/>
    <property type="match status" value="1"/>
</dbReference>
<keyword evidence="7" id="KW-1185">Reference proteome</keyword>
<dbReference type="GO" id="GO:0006805">
    <property type="term" value="P:xenobiotic metabolic process"/>
    <property type="evidence" value="ECO:0007669"/>
    <property type="project" value="TreeGrafter"/>
</dbReference>
<dbReference type="Gene3D" id="1.10.630.10">
    <property type="entry name" value="Cytochrome P450"/>
    <property type="match status" value="1"/>
</dbReference>